<name>G6ECL9_9SPHN</name>
<keyword evidence="7" id="KW-1185">Reference proteome</keyword>
<dbReference type="KEGG" id="npn:JI59_09635"/>
<dbReference type="SUPFAM" id="SSF51182">
    <property type="entry name" value="RmlC-like cupins"/>
    <property type="match status" value="1"/>
</dbReference>
<dbReference type="PANTHER" id="PTHR43212:SF3">
    <property type="entry name" value="QUERCETIN 2,3-DIOXYGENASE"/>
    <property type="match status" value="1"/>
</dbReference>
<keyword evidence="2" id="KW-0408">Iron</keyword>
<comment type="caution">
    <text evidence="6">The sequence shown here is derived from an EMBL/GenBank/DDBJ whole genome shotgun (WGS) entry which is preliminary data.</text>
</comment>
<dbReference type="InterPro" id="IPR041602">
    <property type="entry name" value="Quercetinase_C"/>
</dbReference>
<dbReference type="EMBL" id="AGFM01000029">
    <property type="protein sequence ID" value="EHJ60930.1"/>
    <property type="molecule type" value="Genomic_DNA"/>
</dbReference>
<evidence type="ECO:0000259" key="4">
    <source>
        <dbReference type="Pfam" id="PF02678"/>
    </source>
</evidence>
<dbReference type="InterPro" id="IPR011051">
    <property type="entry name" value="RmlC_Cupin_sf"/>
</dbReference>
<evidence type="ECO:0000313" key="6">
    <source>
        <dbReference type="EMBL" id="EHJ60930.1"/>
    </source>
</evidence>
<feature type="domain" description="Pirin N-terminal" evidence="4">
    <location>
        <begin position="12"/>
        <end position="118"/>
    </location>
</feature>
<evidence type="ECO:0000256" key="1">
    <source>
        <dbReference type="ARBA" id="ARBA00008416"/>
    </source>
</evidence>
<dbReference type="InterPro" id="IPR014710">
    <property type="entry name" value="RmlC-like_jellyroll"/>
</dbReference>
<accession>G6ECL9</accession>
<feature type="binding site" evidence="2">
    <location>
        <position position="103"/>
    </location>
    <ligand>
        <name>Fe cation</name>
        <dbReference type="ChEBI" id="CHEBI:24875"/>
    </ligand>
</feature>
<keyword evidence="2" id="KW-0479">Metal-binding</keyword>
<dbReference type="Pfam" id="PF02678">
    <property type="entry name" value="Pirin"/>
    <property type="match status" value="1"/>
</dbReference>
<dbReference type="Gene3D" id="2.60.120.10">
    <property type="entry name" value="Jelly Rolls"/>
    <property type="match status" value="2"/>
</dbReference>
<protein>
    <submittedName>
        <fullName evidence="6">Pirin domain-containing protein</fullName>
    </submittedName>
</protein>
<feature type="binding site" evidence="2">
    <location>
        <position position="59"/>
    </location>
    <ligand>
        <name>Fe cation</name>
        <dbReference type="ChEBI" id="CHEBI:24875"/>
    </ligand>
</feature>
<evidence type="ECO:0000256" key="2">
    <source>
        <dbReference type="PIRSR" id="PIRSR006232-1"/>
    </source>
</evidence>
<dbReference type="Pfam" id="PF17954">
    <property type="entry name" value="Pirin_C_2"/>
    <property type="match status" value="1"/>
</dbReference>
<dbReference type="GO" id="GO:0046872">
    <property type="term" value="F:metal ion binding"/>
    <property type="evidence" value="ECO:0007669"/>
    <property type="project" value="UniProtKB-KW"/>
</dbReference>
<dbReference type="InterPro" id="IPR012093">
    <property type="entry name" value="Pirin"/>
</dbReference>
<dbReference type="Proteomes" id="UP000004030">
    <property type="component" value="Unassembled WGS sequence"/>
</dbReference>
<dbReference type="STRING" id="1088721.JI59_09635"/>
<feature type="binding site" evidence="2">
    <location>
        <position position="57"/>
    </location>
    <ligand>
        <name>Fe cation</name>
        <dbReference type="ChEBI" id="CHEBI:24875"/>
    </ligand>
</feature>
<organism evidence="6 7">
    <name type="scientific">Novosphingobium pentaromativorans US6-1</name>
    <dbReference type="NCBI Taxonomy" id="1088721"/>
    <lineage>
        <taxon>Bacteria</taxon>
        <taxon>Pseudomonadati</taxon>
        <taxon>Pseudomonadota</taxon>
        <taxon>Alphaproteobacteria</taxon>
        <taxon>Sphingomonadales</taxon>
        <taxon>Sphingomonadaceae</taxon>
        <taxon>Novosphingobium</taxon>
    </lineage>
</organism>
<dbReference type="OrthoDB" id="9780903at2"/>
<comment type="cofactor">
    <cofactor evidence="2">
        <name>Fe cation</name>
        <dbReference type="ChEBI" id="CHEBI:24875"/>
    </cofactor>
    <text evidence="2">Binds 1 Fe cation per subunit.</text>
</comment>
<evidence type="ECO:0000313" key="7">
    <source>
        <dbReference type="Proteomes" id="UP000004030"/>
    </source>
</evidence>
<proteinExistence type="inferred from homology"/>
<comment type="similarity">
    <text evidence="1 3">Belongs to the pirin family.</text>
</comment>
<sequence>MIELRPFESLGGANHGWLYAKHHFSFAGYHDPARVHWGNLRVWNDDAIAPGTGFPPHPHADMEIVTYVREGAITHEDSLGNKGRTEAGDVQVMSAGTGIRHSEYNLEEVTTKIFQIWIIPTRNGDAPSWGARPFPKGERSGRFVTLASGYDGDGDALPIRTDARVVAATLKAGETAEYPLGRDRKAYLVPATGQVRVEGGESDGVEARERDGVAVNDVEVLRVTALDDSEIVLVDAA</sequence>
<feature type="binding site" evidence="2">
    <location>
        <position position="101"/>
    </location>
    <ligand>
        <name>Fe cation</name>
        <dbReference type="ChEBI" id="CHEBI:24875"/>
    </ligand>
</feature>
<gene>
    <name evidence="6" type="ORF">NSU_2090</name>
</gene>
<dbReference type="PANTHER" id="PTHR43212">
    <property type="entry name" value="QUERCETIN 2,3-DIOXYGENASE"/>
    <property type="match status" value="1"/>
</dbReference>
<dbReference type="PATRIC" id="fig|1088721.3.peg.2069"/>
<dbReference type="AlphaFoldDB" id="G6ECL9"/>
<dbReference type="eggNOG" id="COG1741">
    <property type="taxonomic scope" value="Bacteria"/>
</dbReference>
<reference evidence="6 7" key="1">
    <citation type="journal article" date="2012" name="J. Bacteriol.">
        <title>Genome sequence of benzo(a)pyrene-degrading bacterium Novosphingobium pentaromativorans US6-1.</title>
        <authorList>
            <person name="Luo Y.R."/>
            <person name="Kang S.G."/>
            <person name="Kim S.J."/>
            <person name="Kim M.R."/>
            <person name="Li N."/>
            <person name="Lee J.H."/>
            <person name="Kwon K.K."/>
        </authorList>
    </citation>
    <scope>NUCLEOTIDE SEQUENCE [LARGE SCALE GENOMIC DNA]</scope>
    <source>
        <strain evidence="6 7">US6-1</strain>
    </source>
</reference>
<dbReference type="PIRSF" id="PIRSF006232">
    <property type="entry name" value="Pirin"/>
    <property type="match status" value="1"/>
</dbReference>
<evidence type="ECO:0000259" key="5">
    <source>
        <dbReference type="Pfam" id="PF17954"/>
    </source>
</evidence>
<dbReference type="InterPro" id="IPR003829">
    <property type="entry name" value="Pirin_N_dom"/>
</dbReference>
<feature type="domain" description="Quercetin 2,3-dioxygenase C-terminal cupin" evidence="5">
    <location>
        <begin position="150"/>
        <end position="235"/>
    </location>
</feature>
<dbReference type="CDD" id="cd02910">
    <property type="entry name" value="cupin_Yhhw_N"/>
    <property type="match status" value="1"/>
</dbReference>
<dbReference type="RefSeq" id="WP_007013005.1">
    <property type="nucleotide sequence ID" value="NZ_AGFM01000029.1"/>
</dbReference>
<evidence type="ECO:0000256" key="3">
    <source>
        <dbReference type="RuleBase" id="RU003457"/>
    </source>
</evidence>